<evidence type="ECO:0000313" key="1">
    <source>
        <dbReference type="EMBL" id="GBB91811.1"/>
    </source>
</evidence>
<evidence type="ECO:0000313" key="2">
    <source>
        <dbReference type="Proteomes" id="UP000247702"/>
    </source>
</evidence>
<dbReference type="Proteomes" id="UP000247702">
    <property type="component" value="Unassembled WGS sequence"/>
</dbReference>
<sequence>MLAIKRCKDALLAIHDIRLHAPGPDPKVVGTKQIVSWYCITCKPEDNVKIEVIENLLKVVYTTTGKNANAGSQVFELNSSWAAPGKVYNVKVSLQKNPKVFGITIKPFPVIPTIPTNINLPF</sequence>
<accession>A0A2Z6R4C7</accession>
<keyword evidence="2" id="KW-1185">Reference proteome</keyword>
<reference evidence="1 2" key="1">
    <citation type="submission" date="2017-11" db="EMBL/GenBank/DDBJ databases">
        <title>The genome of Rhizophagus clarus HR1 reveals common genetic basis of auxotrophy among arbuscular mycorrhizal fungi.</title>
        <authorList>
            <person name="Kobayashi Y."/>
        </authorList>
    </citation>
    <scope>NUCLEOTIDE SEQUENCE [LARGE SCALE GENOMIC DNA]</scope>
    <source>
        <strain evidence="1 2">HR1</strain>
    </source>
</reference>
<dbReference type="EMBL" id="BEXD01001024">
    <property type="protein sequence ID" value="GBB91811.1"/>
    <property type="molecule type" value="Genomic_DNA"/>
</dbReference>
<proteinExistence type="predicted"/>
<protein>
    <submittedName>
        <fullName evidence="1">Uncharacterized protein</fullName>
    </submittedName>
</protein>
<comment type="caution">
    <text evidence="1">The sequence shown here is derived from an EMBL/GenBank/DDBJ whole genome shotgun (WGS) entry which is preliminary data.</text>
</comment>
<name>A0A2Z6R4C7_9GLOM</name>
<gene>
    <name evidence="1" type="ORF">RclHR1_01920015</name>
</gene>
<organism evidence="1 2">
    <name type="scientific">Rhizophagus clarus</name>
    <dbReference type="NCBI Taxonomy" id="94130"/>
    <lineage>
        <taxon>Eukaryota</taxon>
        <taxon>Fungi</taxon>
        <taxon>Fungi incertae sedis</taxon>
        <taxon>Mucoromycota</taxon>
        <taxon>Glomeromycotina</taxon>
        <taxon>Glomeromycetes</taxon>
        <taxon>Glomerales</taxon>
        <taxon>Glomeraceae</taxon>
        <taxon>Rhizophagus</taxon>
    </lineage>
</organism>
<dbReference type="AlphaFoldDB" id="A0A2Z6R4C7"/>